<proteinExistence type="predicted"/>
<sequence length="367" mass="43146">MAEFRLFPHLPMELRDMIWDMAIRPAKPSAHFFTFTVDDIDREHGTPVDEHFIKLRYPLQGPCESLLGAPAPYQSREISWTEGNPSAYLLDSGLWTACKASRARLELHLQLDWWKEDRQLVQRIKDRRPSWPNRPDKVQTTGFKPFTSHFQSKSELHQFVVHPHRDLICIQPRGHPTLHRIDFDWNFYNLPFFLSAQRTGVLGNLALELDVDWLKSALIQESSGAFEGLVSLLEMTSCIRKLWFIDYRIRWRDEDLLVSERTINSFYGNHQPREREVFQGSDRTLVEVDIECNDWIDPDWDMWHVSNQDIETANECWDAKSRDDQNQVTPDSMTFHREATVFVKRLRENVDGLHVKVGILSCIMGRR</sequence>
<comment type="caution">
    <text evidence="2">The sequence shown here is derived from an EMBL/GenBank/DDBJ whole genome shotgun (WGS) entry which is preliminary data.</text>
</comment>
<feature type="domain" description="2EXR" evidence="1">
    <location>
        <begin position="4"/>
        <end position="105"/>
    </location>
</feature>
<keyword evidence="3" id="KW-1185">Reference proteome</keyword>
<dbReference type="Pfam" id="PF20150">
    <property type="entry name" value="2EXR"/>
    <property type="match status" value="1"/>
</dbReference>
<dbReference type="Proteomes" id="UP000829685">
    <property type="component" value="Unassembled WGS sequence"/>
</dbReference>
<dbReference type="EMBL" id="JAFIMR010000006">
    <property type="protein sequence ID" value="KAI1877504.1"/>
    <property type="molecule type" value="Genomic_DNA"/>
</dbReference>
<dbReference type="InterPro" id="IPR045518">
    <property type="entry name" value="2EXR"/>
</dbReference>
<reference evidence="2" key="1">
    <citation type="submission" date="2021-03" db="EMBL/GenBank/DDBJ databases">
        <title>Revisited historic fungal species revealed as producer of novel bioactive compounds through whole genome sequencing and comparative genomics.</title>
        <authorList>
            <person name="Vignolle G.A."/>
            <person name="Hochenegger N."/>
            <person name="Mach R.L."/>
            <person name="Mach-Aigner A.R."/>
            <person name="Javad Rahimi M."/>
            <person name="Salim K.A."/>
            <person name="Chan C.M."/>
            <person name="Lim L.B.L."/>
            <person name="Cai F."/>
            <person name="Druzhinina I.S."/>
            <person name="U'Ren J.M."/>
            <person name="Derntl C."/>
        </authorList>
    </citation>
    <scope>NUCLEOTIDE SEQUENCE</scope>
    <source>
        <strain evidence="2">TUCIM 5799</strain>
    </source>
</reference>
<evidence type="ECO:0000313" key="2">
    <source>
        <dbReference type="EMBL" id="KAI1877504.1"/>
    </source>
</evidence>
<protein>
    <recommendedName>
        <fullName evidence="1">2EXR domain-containing protein</fullName>
    </recommendedName>
</protein>
<accession>A0A9Q0ATK4</accession>
<evidence type="ECO:0000259" key="1">
    <source>
        <dbReference type="Pfam" id="PF20150"/>
    </source>
</evidence>
<dbReference type="AlphaFoldDB" id="A0A9Q0ATK4"/>
<organism evidence="2 3">
    <name type="scientific">Neoarthrinium moseri</name>
    <dbReference type="NCBI Taxonomy" id="1658444"/>
    <lineage>
        <taxon>Eukaryota</taxon>
        <taxon>Fungi</taxon>
        <taxon>Dikarya</taxon>
        <taxon>Ascomycota</taxon>
        <taxon>Pezizomycotina</taxon>
        <taxon>Sordariomycetes</taxon>
        <taxon>Xylariomycetidae</taxon>
        <taxon>Amphisphaeriales</taxon>
        <taxon>Apiosporaceae</taxon>
        <taxon>Neoarthrinium</taxon>
    </lineage>
</organism>
<name>A0A9Q0ATK4_9PEZI</name>
<evidence type="ECO:0000313" key="3">
    <source>
        <dbReference type="Proteomes" id="UP000829685"/>
    </source>
</evidence>
<gene>
    <name evidence="2" type="ORF">JX265_003512</name>
</gene>